<name>A0A4R1QI06_9BACL</name>
<accession>A0A4R1QI06</accession>
<dbReference type="InterPro" id="IPR048427">
    <property type="entry name" value="YpoC"/>
</dbReference>
<reference evidence="2 3" key="1">
    <citation type="submission" date="2019-03" db="EMBL/GenBank/DDBJ databases">
        <title>Genomic Encyclopedia of Type Strains, Phase IV (KMG-IV): sequencing the most valuable type-strain genomes for metagenomic binning, comparative biology and taxonomic classification.</title>
        <authorList>
            <person name="Goeker M."/>
        </authorList>
    </citation>
    <scope>NUCLEOTIDE SEQUENCE [LARGE SCALE GENOMIC DNA]</scope>
    <source>
        <strain evidence="2 3">DSM 24979</strain>
    </source>
</reference>
<dbReference type="Pfam" id="PF21747">
    <property type="entry name" value="YpoC"/>
    <property type="match status" value="1"/>
</dbReference>
<comment type="caution">
    <text evidence="2">The sequence shown here is derived from an EMBL/GenBank/DDBJ whole genome shotgun (WGS) entry which is preliminary data.</text>
</comment>
<dbReference type="OrthoDB" id="2360594at2"/>
<evidence type="ECO:0000313" key="2">
    <source>
        <dbReference type="EMBL" id="TCL53219.1"/>
    </source>
</evidence>
<protein>
    <recommendedName>
        <fullName evidence="1">YpoC-like domain-containing protein</fullName>
    </recommendedName>
</protein>
<dbReference type="EMBL" id="SLUL01000001">
    <property type="protein sequence ID" value="TCL53219.1"/>
    <property type="molecule type" value="Genomic_DNA"/>
</dbReference>
<evidence type="ECO:0000259" key="1">
    <source>
        <dbReference type="Pfam" id="PF21747"/>
    </source>
</evidence>
<feature type="domain" description="YpoC-like" evidence="1">
    <location>
        <begin position="50"/>
        <end position="161"/>
    </location>
</feature>
<evidence type="ECO:0000313" key="3">
    <source>
        <dbReference type="Proteomes" id="UP000295658"/>
    </source>
</evidence>
<sequence>MRIPASFMHPLFFSKDEITVETAQPFPNMMKHVPFYYDITEEEQPWTNMEQSLPPLLELWKDEKETLASLFAKRDRKAAREPMIRSLAYFLSALFWLNERKVSNVCEWEKEVKALPLQPLNCLDRLAFIFARPDLYHSFIQLDELFEELTKLVYKTIAKRKITK</sequence>
<proteinExistence type="predicted"/>
<organism evidence="2 3">
    <name type="scientific">Thermolongibacillus altinsuensis</name>
    <dbReference type="NCBI Taxonomy" id="575256"/>
    <lineage>
        <taxon>Bacteria</taxon>
        <taxon>Bacillati</taxon>
        <taxon>Bacillota</taxon>
        <taxon>Bacilli</taxon>
        <taxon>Bacillales</taxon>
        <taxon>Anoxybacillaceae</taxon>
        <taxon>Thermolongibacillus</taxon>
    </lineage>
</organism>
<dbReference type="RefSeq" id="WP_132947123.1">
    <property type="nucleotide sequence ID" value="NZ_BSVG01000001.1"/>
</dbReference>
<keyword evidence="3" id="KW-1185">Reference proteome</keyword>
<gene>
    <name evidence="2" type="ORF">EDD69_101227</name>
</gene>
<dbReference type="AlphaFoldDB" id="A0A4R1QI06"/>
<dbReference type="Proteomes" id="UP000295658">
    <property type="component" value="Unassembled WGS sequence"/>
</dbReference>